<reference evidence="2 3" key="1">
    <citation type="journal article" date="2020" name="ISME J.">
        <title>Comparative genomics reveals insights into cyanobacterial evolution and habitat adaptation.</title>
        <authorList>
            <person name="Chen M.Y."/>
            <person name="Teng W.K."/>
            <person name="Zhao L."/>
            <person name="Hu C.X."/>
            <person name="Zhou Y.K."/>
            <person name="Han B.P."/>
            <person name="Song L.R."/>
            <person name="Shu W.S."/>
        </authorList>
    </citation>
    <scope>NUCLEOTIDE SEQUENCE [LARGE SCALE GENOMIC DNA]</scope>
    <source>
        <strain evidence="2 3">FACHB-119</strain>
    </source>
</reference>
<organism evidence="2 3">
    <name type="scientific">Anabaena azotica FACHB-119</name>
    <dbReference type="NCBI Taxonomy" id="947527"/>
    <lineage>
        <taxon>Bacteria</taxon>
        <taxon>Bacillati</taxon>
        <taxon>Cyanobacteriota</taxon>
        <taxon>Cyanophyceae</taxon>
        <taxon>Nostocales</taxon>
        <taxon>Nostocaceae</taxon>
        <taxon>Anabaena</taxon>
        <taxon>Anabaena azotica</taxon>
    </lineage>
</organism>
<gene>
    <name evidence="2" type="ORF">H6G83_33735</name>
</gene>
<keyword evidence="1" id="KW-1133">Transmembrane helix</keyword>
<accession>A0ABR8DEV7</accession>
<dbReference type="Proteomes" id="UP000661112">
    <property type="component" value="Unassembled WGS sequence"/>
</dbReference>
<name>A0ABR8DEV7_9NOST</name>
<comment type="caution">
    <text evidence="2">The sequence shown here is derived from an EMBL/GenBank/DDBJ whole genome shotgun (WGS) entry which is preliminary data.</text>
</comment>
<evidence type="ECO:0000313" key="3">
    <source>
        <dbReference type="Proteomes" id="UP000661112"/>
    </source>
</evidence>
<keyword evidence="1" id="KW-0472">Membrane</keyword>
<feature type="transmembrane region" description="Helical" evidence="1">
    <location>
        <begin position="110"/>
        <end position="130"/>
    </location>
</feature>
<protein>
    <submittedName>
        <fullName evidence="2">Uncharacterized protein</fullName>
    </submittedName>
</protein>
<keyword evidence="1" id="KW-0812">Transmembrane</keyword>
<dbReference type="EMBL" id="JACJSG010000092">
    <property type="protein sequence ID" value="MBD2505501.1"/>
    <property type="molecule type" value="Genomic_DNA"/>
</dbReference>
<evidence type="ECO:0000313" key="2">
    <source>
        <dbReference type="EMBL" id="MBD2505501.1"/>
    </source>
</evidence>
<sequence length="193" mass="22598">MQELNSYYKNEGDTYLIEIRLSNVSQIFNSFDPSPFLEKDLDEDAESYIVQSVSEFPLKTPLKLVFYLPKQGHDEEIPILHEAIHNYFDYRKHNAARELRQTLRQGQTSLMIGLLFLSLCISLSKLITLFSDGTFAKILTEGLLIVGWVAMWRPLEIFLYDWWPIHRTQQVFDKLSSIEIEIRTSHESDRPIV</sequence>
<proteinExistence type="predicted"/>
<keyword evidence="3" id="KW-1185">Reference proteome</keyword>
<dbReference type="RefSeq" id="WP_190480361.1">
    <property type="nucleotide sequence ID" value="NZ_JACJSG010000092.1"/>
</dbReference>
<evidence type="ECO:0000256" key="1">
    <source>
        <dbReference type="SAM" id="Phobius"/>
    </source>
</evidence>